<organism evidence="3 4">
    <name type="scientific">Zhenhengia yiwuensis</name>
    <dbReference type="NCBI Taxonomy" id="2763666"/>
    <lineage>
        <taxon>Bacteria</taxon>
        <taxon>Bacillati</taxon>
        <taxon>Bacillota</taxon>
        <taxon>Clostridia</taxon>
        <taxon>Lachnospirales</taxon>
        <taxon>Lachnospiraceae</taxon>
        <taxon>Zhenhengia</taxon>
    </lineage>
</organism>
<protein>
    <recommendedName>
        <fullName evidence="5">Zinc-ribbon containing domain-containing protein</fullName>
    </recommendedName>
</protein>
<keyword evidence="1" id="KW-1133">Transmembrane helix</keyword>
<evidence type="ECO:0008006" key="5">
    <source>
        <dbReference type="Google" id="ProtNLM"/>
    </source>
</evidence>
<proteinExistence type="predicted"/>
<dbReference type="AlphaFoldDB" id="A0A926IGA2"/>
<dbReference type="Proteomes" id="UP000655830">
    <property type="component" value="Unassembled WGS sequence"/>
</dbReference>
<evidence type="ECO:0000256" key="1">
    <source>
        <dbReference type="SAM" id="Phobius"/>
    </source>
</evidence>
<dbReference type="EMBL" id="JACRSY010000083">
    <property type="protein sequence ID" value="MBC8581723.1"/>
    <property type="molecule type" value="Genomic_DNA"/>
</dbReference>
<feature type="transmembrane region" description="Helical" evidence="1">
    <location>
        <begin position="35"/>
        <end position="58"/>
    </location>
</feature>
<evidence type="ECO:0000313" key="2">
    <source>
        <dbReference type="EMBL" id="MBC8581511.1"/>
    </source>
</evidence>
<name>A0A926IGA2_9FIRM</name>
<reference evidence="3" key="1">
    <citation type="submission" date="2020-08" db="EMBL/GenBank/DDBJ databases">
        <title>Genome public.</title>
        <authorList>
            <person name="Liu C."/>
            <person name="Sun Q."/>
        </authorList>
    </citation>
    <scope>NUCLEOTIDE SEQUENCE</scope>
    <source>
        <strain evidence="3">NSJ-12</strain>
    </source>
</reference>
<gene>
    <name evidence="2" type="ORF">H8718_18675</name>
    <name evidence="3" type="ORF">H8718_19815</name>
</gene>
<dbReference type="EMBL" id="JACRSY010000056">
    <property type="protein sequence ID" value="MBC8581511.1"/>
    <property type="molecule type" value="Genomic_DNA"/>
</dbReference>
<sequence length="88" mass="10132">MNIFRWRKIALFLLYFGLGFIASAFIFIYESKESVVMSQFFIGIGLMVVSAAISFICWRCPYCGKSFGVRHGRMESITHCPFCGEKLR</sequence>
<evidence type="ECO:0000313" key="3">
    <source>
        <dbReference type="EMBL" id="MBC8581723.1"/>
    </source>
</evidence>
<keyword evidence="4" id="KW-1185">Reference proteome</keyword>
<feature type="transmembrane region" description="Helical" evidence="1">
    <location>
        <begin position="12"/>
        <end position="29"/>
    </location>
</feature>
<keyword evidence="1" id="KW-0812">Transmembrane</keyword>
<comment type="caution">
    <text evidence="3">The sequence shown here is derived from an EMBL/GenBank/DDBJ whole genome shotgun (WGS) entry which is preliminary data.</text>
</comment>
<accession>A0A926IGA2</accession>
<evidence type="ECO:0000313" key="4">
    <source>
        <dbReference type="Proteomes" id="UP000655830"/>
    </source>
</evidence>
<keyword evidence="1" id="KW-0472">Membrane</keyword>
<dbReference type="RefSeq" id="WP_249334468.1">
    <property type="nucleotide sequence ID" value="NZ_JACRSY010000056.1"/>
</dbReference>